<organism evidence="3 4">
    <name type="scientific">Potamilus streckersoni</name>
    <dbReference type="NCBI Taxonomy" id="2493646"/>
    <lineage>
        <taxon>Eukaryota</taxon>
        <taxon>Metazoa</taxon>
        <taxon>Spiralia</taxon>
        <taxon>Lophotrochozoa</taxon>
        <taxon>Mollusca</taxon>
        <taxon>Bivalvia</taxon>
        <taxon>Autobranchia</taxon>
        <taxon>Heteroconchia</taxon>
        <taxon>Palaeoheterodonta</taxon>
        <taxon>Unionida</taxon>
        <taxon>Unionoidea</taxon>
        <taxon>Unionidae</taxon>
        <taxon>Ambleminae</taxon>
        <taxon>Lampsilini</taxon>
        <taxon>Potamilus</taxon>
    </lineage>
</organism>
<reference evidence="3" key="1">
    <citation type="journal article" date="2021" name="Genome Biol. Evol.">
        <title>A High-Quality Reference Genome for a Parasitic Bivalve with Doubly Uniparental Inheritance (Bivalvia: Unionida).</title>
        <authorList>
            <person name="Smith C.H."/>
        </authorList>
    </citation>
    <scope>NUCLEOTIDE SEQUENCE</scope>
    <source>
        <strain evidence="3">CHS0354</strain>
    </source>
</reference>
<evidence type="ECO:0000313" key="4">
    <source>
        <dbReference type="Proteomes" id="UP001195483"/>
    </source>
</evidence>
<comment type="caution">
    <text evidence="3">The sequence shown here is derived from an EMBL/GenBank/DDBJ whole genome shotgun (WGS) entry which is preliminary data.</text>
</comment>
<reference evidence="3" key="2">
    <citation type="journal article" date="2021" name="Genome Biol. Evol.">
        <title>Developing a high-quality reference genome for a parasitic bivalve with doubly uniparental inheritance (Bivalvia: Unionida).</title>
        <authorList>
            <person name="Smith C.H."/>
        </authorList>
    </citation>
    <scope>NUCLEOTIDE SEQUENCE</scope>
    <source>
        <strain evidence="3">CHS0354</strain>
        <tissue evidence="3">Mantle</tissue>
    </source>
</reference>
<dbReference type="SMART" id="SM00186">
    <property type="entry name" value="FBG"/>
    <property type="match status" value="1"/>
</dbReference>
<dbReference type="Gene3D" id="3.90.215.10">
    <property type="entry name" value="Gamma Fibrinogen, chain A, domain 1"/>
    <property type="match status" value="1"/>
</dbReference>
<dbReference type="InterPro" id="IPR050373">
    <property type="entry name" value="Fibrinogen_C-term_domain"/>
</dbReference>
<sequence>MNTKVPLLVLVTLAALSVSSAHGLKSFKIFKDCDDVLKTGHNESGQYLLWTSEKKTLKVHCEHGLNASTVLILQRKFGDISFTRSWAEYQVGFGVSSRDYWAGLETIYKLTNFQGYNVLTFYMQDWLGNNRNVRYSYFHVTDYSQGYRLSVSGYSGSVPDDFSYNNGMPFATFDVGDQKNCAKNQKAGWWFNYCTYTLPTGHYYNGGPYTPSGGFCDGIFWQDWNTYKCAYSLKYLSMVLSTS</sequence>
<dbReference type="PANTHER" id="PTHR19143">
    <property type="entry name" value="FIBRINOGEN/TENASCIN/ANGIOPOEITIN"/>
    <property type="match status" value="1"/>
</dbReference>
<dbReference type="Pfam" id="PF00147">
    <property type="entry name" value="Fibrinogen_C"/>
    <property type="match status" value="1"/>
</dbReference>
<dbReference type="EMBL" id="JAEAOA010001785">
    <property type="protein sequence ID" value="KAK3579084.1"/>
    <property type="molecule type" value="Genomic_DNA"/>
</dbReference>
<feature type="signal peptide" evidence="1">
    <location>
        <begin position="1"/>
        <end position="21"/>
    </location>
</feature>
<feature type="chain" id="PRO_5042275397" description="Fibrinogen C-terminal domain-containing protein" evidence="1">
    <location>
        <begin position="22"/>
        <end position="243"/>
    </location>
</feature>
<gene>
    <name evidence="3" type="ORF">CHS0354_029944</name>
</gene>
<dbReference type="GO" id="GO:0005615">
    <property type="term" value="C:extracellular space"/>
    <property type="evidence" value="ECO:0007669"/>
    <property type="project" value="TreeGrafter"/>
</dbReference>
<reference evidence="3" key="3">
    <citation type="submission" date="2023-05" db="EMBL/GenBank/DDBJ databases">
        <authorList>
            <person name="Smith C.H."/>
        </authorList>
    </citation>
    <scope>NUCLEOTIDE SEQUENCE</scope>
    <source>
        <strain evidence="3">CHS0354</strain>
        <tissue evidence="3">Mantle</tissue>
    </source>
</reference>
<protein>
    <recommendedName>
        <fullName evidence="2">Fibrinogen C-terminal domain-containing protein</fullName>
    </recommendedName>
</protein>
<evidence type="ECO:0000259" key="2">
    <source>
        <dbReference type="PROSITE" id="PS51406"/>
    </source>
</evidence>
<keyword evidence="4" id="KW-1185">Reference proteome</keyword>
<accession>A0AAE0RT40</accession>
<name>A0AAE0RT40_9BIVA</name>
<dbReference type="SUPFAM" id="SSF56496">
    <property type="entry name" value="Fibrinogen C-terminal domain-like"/>
    <property type="match status" value="1"/>
</dbReference>
<proteinExistence type="predicted"/>
<dbReference type="Proteomes" id="UP001195483">
    <property type="component" value="Unassembled WGS sequence"/>
</dbReference>
<dbReference type="InterPro" id="IPR002181">
    <property type="entry name" value="Fibrinogen_a/b/g_C_dom"/>
</dbReference>
<evidence type="ECO:0000313" key="3">
    <source>
        <dbReference type="EMBL" id="KAK3579084.1"/>
    </source>
</evidence>
<evidence type="ECO:0000256" key="1">
    <source>
        <dbReference type="SAM" id="SignalP"/>
    </source>
</evidence>
<dbReference type="AlphaFoldDB" id="A0AAE0RT40"/>
<dbReference type="InterPro" id="IPR014716">
    <property type="entry name" value="Fibrinogen_a/b/g_C_1"/>
</dbReference>
<dbReference type="InterPro" id="IPR036056">
    <property type="entry name" value="Fibrinogen-like_C"/>
</dbReference>
<keyword evidence="1" id="KW-0732">Signal</keyword>
<feature type="domain" description="Fibrinogen C-terminal" evidence="2">
    <location>
        <begin position="24"/>
        <end position="243"/>
    </location>
</feature>
<dbReference type="PROSITE" id="PS51406">
    <property type="entry name" value="FIBRINOGEN_C_2"/>
    <property type="match status" value="1"/>
</dbReference>